<dbReference type="OrthoDB" id="3062192at2759"/>
<feature type="region of interest" description="Disordered" evidence="1">
    <location>
        <begin position="1"/>
        <end position="27"/>
    </location>
</feature>
<feature type="compositionally biased region" description="Low complexity" evidence="1">
    <location>
        <begin position="14"/>
        <end position="27"/>
    </location>
</feature>
<evidence type="ECO:0000256" key="1">
    <source>
        <dbReference type="SAM" id="MobiDB-lite"/>
    </source>
</evidence>
<accession>A0A8H8CKT0</accession>
<comment type="caution">
    <text evidence="2">The sequence shown here is derived from an EMBL/GenBank/DDBJ whole genome shotgun (WGS) entry which is preliminary data.</text>
</comment>
<name>A0A8H8CKT0_PSICU</name>
<dbReference type="EMBL" id="JAFIQS010000005">
    <property type="protein sequence ID" value="KAG5168725.1"/>
    <property type="molecule type" value="Genomic_DNA"/>
</dbReference>
<reference evidence="2" key="1">
    <citation type="submission" date="2021-02" db="EMBL/GenBank/DDBJ databases">
        <title>Psilocybe cubensis genome.</title>
        <authorList>
            <person name="Mckernan K.J."/>
            <person name="Crawford S."/>
            <person name="Trippe A."/>
            <person name="Kane L.T."/>
            <person name="Mclaughlin S."/>
        </authorList>
    </citation>
    <scope>NUCLEOTIDE SEQUENCE [LARGE SCALE GENOMIC DNA]</scope>
    <source>
        <strain evidence="2">MGC-MH-2018</strain>
    </source>
</reference>
<organism evidence="2">
    <name type="scientific">Psilocybe cubensis</name>
    <name type="common">Psychedelic mushroom</name>
    <name type="synonym">Stropharia cubensis</name>
    <dbReference type="NCBI Taxonomy" id="181762"/>
    <lineage>
        <taxon>Eukaryota</taxon>
        <taxon>Fungi</taxon>
        <taxon>Dikarya</taxon>
        <taxon>Basidiomycota</taxon>
        <taxon>Agaricomycotina</taxon>
        <taxon>Agaricomycetes</taxon>
        <taxon>Agaricomycetidae</taxon>
        <taxon>Agaricales</taxon>
        <taxon>Agaricineae</taxon>
        <taxon>Strophariaceae</taxon>
        <taxon>Psilocybe</taxon>
    </lineage>
</organism>
<evidence type="ECO:0000313" key="2">
    <source>
        <dbReference type="EMBL" id="KAG5168725.1"/>
    </source>
</evidence>
<gene>
    <name evidence="2" type="ORF">JR316_005277</name>
</gene>
<dbReference type="AlphaFoldDB" id="A0A8H8CKT0"/>
<protein>
    <submittedName>
        <fullName evidence="2">Uncharacterized protein</fullName>
    </submittedName>
</protein>
<sequence>MVEMLSRNTMIEGDSQSSQYTTTTDSTIPGPGALGGKAIKALGKLTIRGIDRVIINARLRSITSKFPHSNEQALGIKGIREMYNVILELCRSGMYNDELRAKALQLLVVQIKQGQVQLLVEALARWHLIELELLLPEIVDIIIPYRRQPWGRNRLAPEIRDHVLCDLTIVRHPSKTQLRLQKVIDEAKDQDQALRTAYSQYFDPVLSFLSQVAAINTNTCKTVLQAGFLDLLLLVQKGKLDQPKLVTPAVEEKILNVVLNEILNGRINHVIEALSKWNIGDLKSLVMQLQANTPISRVLLRHIGQPSPLEQNITFLFRIVELGKPHLHIVLDAGFLDMIPTAHENKLRINDNRLISIIFEVLKSNSGLKDHRPKALDILIRYIIERKTTHILSMLSRWGHKDREDVIVAVFQRAGPVGFGTEGPFGPRKQVFHSRDGLYHFDQDKVISVMIFAGEVASLSDGAFHAVVNAGMLDALLVIQSHDLSVHRLDEPYNIILGVLRYAIRFTMFIIAYTFAQANSRLGVFGNKIRKKAIDLLVFQVCRGEARYMLKIMSKWKLDELNRLIWEISAQFPPLSNRRALEDLFSRPPETQSLSTLYLQRLLSFLSGIAQISEAASQVVFQTGFMDLLLALQKDKSGQNDFEELDDLILSILQKPQLYEDKTKKKAMAYISLQTEKEATHMYKVIGKRSISELELIIAGMLEHFNLGGRLALNSSALRDPAIDPKHLASLNACVMIFSKVILKHRFAFQALINAGILDLLLAIQSRQCSIDGIKHIYDIILTSVYMESVSDKALKIISYQVMNQSTCLLETLQQYADQEFQIIAPVVLQGLKNALSVHEGHITPCPGPNKKSLTNCIVFLHRLSTINTATFNHLLNAGLVDLFLKIDRVGIPVAALNDLYSMLLEYARPNAYDPDITARVLDYVKIRVETDRSHFFMRALERLDPPIQNNIIKDLVYRSRALWSGCPPSSLGKKKLGDMWISFVHSISAICRLSSSACQIVLEQDILDALYFISENVEQMPVTNQVGVDKVVVRRVIDTFLLDVIAYPEHRDTVFHHPVYPPLPEPKRPEAKTVCTIPSVEWVSQIDIVLMFTTIKTSQQFQYLYFTLLPCATSDASTAEVRQ</sequence>
<proteinExistence type="predicted"/>